<dbReference type="EMBL" id="GG693851">
    <property type="protein sequence ID" value="EES54000.1"/>
    <property type="molecule type" value="Genomic_DNA"/>
</dbReference>
<name>C6HTN5_9BACT</name>
<organism evidence="2 3">
    <name type="scientific">Leptospirillum ferrodiazotrophum</name>
    <dbReference type="NCBI Taxonomy" id="412449"/>
    <lineage>
        <taxon>Bacteria</taxon>
        <taxon>Pseudomonadati</taxon>
        <taxon>Nitrospirota</taxon>
        <taxon>Nitrospiria</taxon>
        <taxon>Nitrospirales</taxon>
        <taxon>Nitrospiraceae</taxon>
        <taxon>Leptospirillum</taxon>
    </lineage>
</organism>
<protein>
    <submittedName>
        <fullName evidence="2">Uncharacterized protein</fullName>
    </submittedName>
</protein>
<reference evidence="2 3" key="1">
    <citation type="journal article" date="2009" name="Appl. Environ. Microbiol.">
        <title>Community genomic and proteomic analyses of chemoautotrophic iron-oxidizing "Leptospirillum rubarum" (Group II) and "Leptospirillum ferrodiazotrophum" (Group III) bacteria in acid mine drainage biofilms.</title>
        <authorList>
            <person name="Goltsman D.S."/>
            <person name="Denef V.J."/>
            <person name="Singer S.W."/>
            <person name="VerBerkmoes N.C."/>
            <person name="Lefsrud M."/>
            <person name="Mueller R.S."/>
            <person name="Dick G.J."/>
            <person name="Sun C.L."/>
            <person name="Wheeler K.E."/>
            <person name="Zemla A."/>
            <person name="Baker B.J."/>
            <person name="Hauser L."/>
            <person name="Land M."/>
            <person name="Shah M.B."/>
            <person name="Thelen M.P."/>
            <person name="Hettich R.L."/>
            <person name="Banfield J.F."/>
        </authorList>
    </citation>
    <scope>NUCLEOTIDE SEQUENCE [LARGE SCALE GENOMIC DNA]</scope>
</reference>
<sequence>MSMPPLLTLPRRKTLGNVSCSCPFPPCFCLTPIRPSGRCEALMSRSIGSTTDPGISRSPNAPKTASIRSCAGPALTPRVYLVPPVREKRRKISKTPGGADQASGKTPSAHPPPPPYESPSQTKGGHRDSLT</sequence>
<feature type="region of interest" description="Disordered" evidence="1">
    <location>
        <begin position="46"/>
        <end position="131"/>
    </location>
</feature>
<dbReference type="Proteomes" id="UP000009374">
    <property type="component" value="Unassembled WGS sequence"/>
</dbReference>
<dbReference type="AlphaFoldDB" id="C6HTN5"/>
<evidence type="ECO:0000313" key="3">
    <source>
        <dbReference type="Proteomes" id="UP000009374"/>
    </source>
</evidence>
<gene>
    <name evidence="2" type="ORF">UBAL3_24060018</name>
</gene>
<evidence type="ECO:0000256" key="1">
    <source>
        <dbReference type="SAM" id="MobiDB-lite"/>
    </source>
</evidence>
<accession>C6HTN5</accession>
<evidence type="ECO:0000313" key="2">
    <source>
        <dbReference type="EMBL" id="EES54000.1"/>
    </source>
</evidence>
<proteinExistence type="predicted"/>
<feature type="compositionally biased region" description="Polar residues" evidence="1">
    <location>
        <begin position="46"/>
        <end position="67"/>
    </location>
</feature>
<keyword evidence="3" id="KW-1185">Reference proteome</keyword>